<dbReference type="OrthoDB" id="14523at2157"/>
<proteinExistence type="predicted"/>
<evidence type="ECO:0000313" key="4">
    <source>
        <dbReference type="Proteomes" id="UP000196694"/>
    </source>
</evidence>
<gene>
    <name evidence="2" type="ORF">Pdsh_09965</name>
    <name evidence="1" type="ORF">Pyrde_0671</name>
</gene>
<dbReference type="RefSeq" id="WP_055408209.1">
    <property type="nucleotide sequence ID" value="NZ_CP013011.1"/>
</dbReference>
<dbReference type="GeneID" id="26099007"/>
<name>A0A0N7JCY9_9CREN</name>
<dbReference type="Proteomes" id="UP000196694">
    <property type="component" value="Unassembled WGS sequence"/>
</dbReference>
<dbReference type="EMBL" id="CP013011">
    <property type="protein sequence ID" value="ALL00721.1"/>
    <property type="molecule type" value="Genomic_DNA"/>
</dbReference>
<dbReference type="AlphaFoldDB" id="A0A0N7JCY9"/>
<keyword evidence="4" id="KW-1185">Reference proteome</keyword>
<dbReference type="KEGG" id="pdl:Pyrde_0671"/>
<organism evidence="1 3">
    <name type="scientific">Pyrodictium delaneyi</name>
    <dbReference type="NCBI Taxonomy" id="1273541"/>
    <lineage>
        <taxon>Archaea</taxon>
        <taxon>Thermoproteota</taxon>
        <taxon>Thermoprotei</taxon>
        <taxon>Desulfurococcales</taxon>
        <taxon>Pyrodictiaceae</taxon>
        <taxon>Pyrodictium</taxon>
    </lineage>
</organism>
<dbReference type="Proteomes" id="UP000058613">
    <property type="component" value="Chromosome"/>
</dbReference>
<protein>
    <submittedName>
        <fullName evidence="2">Cren protein</fullName>
    </submittedName>
</protein>
<reference evidence="1 3" key="1">
    <citation type="submission" date="2015-10" db="EMBL/GenBank/DDBJ databases">
        <title>Complete genome sequence of hyperthermophilic archaeon Pyrodictium delaneyi Su06.</title>
        <authorList>
            <person name="Jung J.-H."/>
            <person name="Lin J."/>
            <person name="Holden J.F."/>
            <person name="Park C.-S."/>
        </authorList>
    </citation>
    <scope>NUCLEOTIDE SEQUENCE [LARGE SCALE GENOMIC DNA]</scope>
    <source>
        <strain evidence="1 3">Su06</strain>
    </source>
</reference>
<evidence type="ECO:0000313" key="1">
    <source>
        <dbReference type="EMBL" id="ALL00721.1"/>
    </source>
</evidence>
<dbReference type="STRING" id="1273541.Pyrde_0671"/>
<dbReference type="EMBL" id="NCQP01000007">
    <property type="protein sequence ID" value="OWJ54162.1"/>
    <property type="molecule type" value="Genomic_DNA"/>
</dbReference>
<evidence type="ECO:0000313" key="2">
    <source>
        <dbReference type="EMBL" id="OWJ54162.1"/>
    </source>
</evidence>
<accession>A0A0N7JCY9</accession>
<sequence>MPDDRQGERLVPVRVSALRDLARIAASIVTLGQPAYLVRFPGKNGGKVYGIIAVLRDYYKLYGLPMLYYYIDGDGSLGDGNYLLVKVDDQGEHIEVSRSTRPGWIAIPIIDLAEKPPFFPENV</sequence>
<evidence type="ECO:0000313" key="3">
    <source>
        <dbReference type="Proteomes" id="UP000058613"/>
    </source>
</evidence>
<reference evidence="2 4" key="2">
    <citation type="submission" date="2017-05" db="EMBL/GenBank/DDBJ databases">
        <title>The draft genome of the hyperthermophilic archaeon 'Pyrodictium delaneyi strain Hulk', an iron and nitrate reducer, reveals the capacity for sulfate reduction.</title>
        <authorList>
            <person name="Demey L.M."/>
            <person name="Miller C."/>
            <person name="Manzella M."/>
            <person name="Reguera G."/>
            <person name="Kashefi K."/>
        </authorList>
    </citation>
    <scope>NUCLEOTIDE SEQUENCE [LARGE SCALE GENOMIC DNA]</scope>
    <source>
        <strain evidence="2 4">Hulk</strain>
    </source>
</reference>